<dbReference type="AlphaFoldDB" id="A0A8T0F9G5"/>
<evidence type="ECO:0000256" key="8">
    <source>
        <dbReference type="ARBA" id="ARBA00022837"/>
    </source>
</evidence>
<feature type="disulfide bond" evidence="15">
    <location>
        <begin position="155"/>
        <end position="167"/>
    </location>
</feature>
<dbReference type="Proteomes" id="UP000807504">
    <property type="component" value="Unassembled WGS sequence"/>
</dbReference>
<keyword evidence="7 16" id="KW-0378">Hydrolase</keyword>
<dbReference type="OrthoDB" id="6410324at2759"/>
<organism evidence="18 19">
    <name type="scientific">Argiope bruennichi</name>
    <name type="common">Wasp spider</name>
    <name type="synonym">Aranea bruennichi</name>
    <dbReference type="NCBI Taxonomy" id="94029"/>
    <lineage>
        <taxon>Eukaryota</taxon>
        <taxon>Metazoa</taxon>
        <taxon>Ecdysozoa</taxon>
        <taxon>Arthropoda</taxon>
        <taxon>Chelicerata</taxon>
        <taxon>Arachnida</taxon>
        <taxon>Araneae</taxon>
        <taxon>Araneomorphae</taxon>
        <taxon>Entelegynae</taxon>
        <taxon>Araneoidea</taxon>
        <taxon>Araneidae</taxon>
        <taxon>Argiope</taxon>
    </lineage>
</organism>
<feature type="disulfide bond" evidence="15">
    <location>
        <begin position="121"/>
        <end position="169"/>
    </location>
</feature>
<evidence type="ECO:0000256" key="2">
    <source>
        <dbReference type="ARBA" id="ARBA00004613"/>
    </source>
</evidence>
<dbReference type="InterPro" id="IPR036444">
    <property type="entry name" value="PLipase_A2_dom_sf"/>
</dbReference>
<reference evidence="18" key="1">
    <citation type="journal article" date="2020" name="bioRxiv">
        <title>Chromosome-level reference genome of the European wasp spider Argiope bruennichi: a resource for studies on range expansion and evolutionary adaptation.</title>
        <authorList>
            <person name="Sheffer M.M."/>
            <person name="Hoppe A."/>
            <person name="Krehenwinkel H."/>
            <person name="Uhl G."/>
            <person name="Kuss A.W."/>
            <person name="Jensen L."/>
            <person name="Jensen C."/>
            <person name="Gillespie R.G."/>
            <person name="Hoff K.J."/>
            <person name="Prost S."/>
        </authorList>
    </citation>
    <scope>NUCLEOTIDE SEQUENCE</scope>
</reference>
<feature type="binding site" evidence="14">
    <location>
        <position position="119"/>
    </location>
    <ligand>
        <name>Ca(2+)</name>
        <dbReference type="ChEBI" id="CHEBI:29108"/>
    </ligand>
</feature>
<evidence type="ECO:0000256" key="5">
    <source>
        <dbReference type="ARBA" id="ARBA00022525"/>
    </source>
</evidence>
<dbReference type="GO" id="GO:0005509">
    <property type="term" value="F:calcium ion binding"/>
    <property type="evidence" value="ECO:0007669"/>
    <property type="project" value="InterPro"/>
</dbReference>
<evidence type="ECO:0000256" key="7">
    <source>
        <dbReference type="ARBA" id="ARBA00022801"/>
    </source>
</evidence>
<keyword evidence="9" id="KW-0442">Lipid degradation</keyword>
<comment type="caution">
    <text evidence="18">The sequence shown here is derived from an EMBL/GenBank/DDBJ whole genome shotgun (WGS) entry which is preliminary data.</text>
</comment>
<dbReference type="Pfam" id="PF00068">
    <property type="entry name" value="Phospholip_A2_1"/>
    <property type="match status" value="1"/>
</dbReference>
<keyword evidence="5 16" id="KW-0964">Secreted</keyword>
<feature type="domain" description="Phospholipase A2-like central" evidence="17">
    <location>
        <begin position="73"/>
        <end position="198"/>
    </location>
</feature>
<feature type="binding site" evidence="14">
    <location>
        <position position="102"/>
    </location>
    <ligand>
        <name>Ca(2+)</name>
        <dbReference type="ChEBI" id="CHEBI:29108"/>
    </ligand>
</feature>
<name>A0A8T0F9G5_ARGBR</name>
<evidence type="ECO:0000256" key="16">
    <source>
        <dbReference type="RuleBase" id="RU361236"/>
    </source>
</evidence>
<keyword evidence="11" id="KW-0865">Zymogen</keyword>
<dbReference type="PANTHER" id="PTHR11716">
    <property type="entry name" value="PHOSPHOLIPASE A2 FAMILY MEMBER"/>
    <property type="match status" value="1"/>
</dbReference>
<dbReference type="SMART" id="SM00085">
    <property type="entry name" value="PA2c"/>
    <property type="match status" value="1"/>
</dbReference>
<evidence type="ECO:0000256" key="1">
    <source>
        <dbReference type="ARBA" id="ARBA00001604"/>
    </source>
</evidence>
<comment type="cofactor">
    <cofactor evidence="14">
        <name>Ca(2+)</name>
        <dbReference type="ChEBI" id="CHEBI:29108"/>
    </cofactor>
    <text evidence="14">Binds 1 Ca(2+) ion per subunit.</text>
</comment>
<feature type="binding site" evidence="14">
    <location>
        <position position="98"/>
    </location>
    <ligand>
        <name>Ca(2+)</name>
        <dbReference type="ChEBI" id="CHEBI:29108"/>
    </ligand>
</feature>
<feature type="disulfide bond" evidence="15">
    <location>
        <begin position="99"/>
        <end position="115"/>
    </location>
</feature>
<keyword evidence="6 14" id="KW-0479">Metal-binding</keyword>
<dbReference type="InterPro" id="IPR001211">
    <property type="entry name" value="PLA2"/>
</dbReference>
<dbReference type="InterPro" id="IPR016090">
    <property type="entry name" value="PLA2-like_dom"/>
</dbReference>
<accession>A0A8T0F9G5</accession>
<keyword evidence="19" id="KW-1185">Reference proteome</keyword>
<evidence type="ECO:0000256" key="14">
    <source>
        <dbReference type="PIRSR" id="PIRSR601211-2"/>
    </source>
</evidence>
<evidence type="ECO:0000256" key="10">
    <source>
        <dbReference type="ARBA" id="ARBA00023098"/>
    </source>
</evidence>
<keyword evidence="8 14" id="KW-0106">Calcium</keyword>
<evidence type="ECO:0000313" key="19">
    <source>
        <dbReference type="Proteomes" id="UP000807504"/>
    </source>
</evidence>
<evidence type="ECO:0000259" key="17">
    <source>
        <dbReference type="SMART" id="SM00085"/>
    </source>
</evidence>
<dbReference type="SUPFAM" id="SSF48619">
    <property type="entry name" value="Phospholipase A2, PLA2"/>
    <property type="match status" value="1"/>
</dbReference>
<feature type="active site" evidence="13">
    <location>
        <position position="118"/>
    </location>
</feature>
<keyword evidence="12 15" id="KW-1015">Disulfide bond</keyword>
<evidence type="ECO:0000256" key="13">
    <source>
        <dbReference type="PIRSR" id="PIRSR601211-1"/>
    </source>
</evidence>
<evidence type="ECO:0000256" key="3">
    <source>
        <dbReference type="ARBA" id="ARBA00009659"/>
    </source>
</evidence>
<evidence type="ECO:0000256" key="4">
    <source>
        <dbReference type="ARBA" id="ARBA00013278"/>
    </source>
</evidence>
<comment type="subcellular location">
    <subcellularLocation>
        <location evidence="2 16">Secreted</location>
    </subcellularLocation>
</comment>
<dbReference type="GO" id="GO:0006644">
    <property type="term" value="P:phospholipid metabolic process"/>
    <property type="evidence" value="ECO:0007669"/>
    <property type="project" value="InterPro"/>
</dbReference>
<reference evidence="18" key="2">
    <citation type="submission" date="2020-06" db="EMBL/GenBank/DDBJ databases">
        <authorList>
            <person name="Sheffer M."/>
        </authorList>
    </citation>
    <scope>NUCLEOTIDE SEQUENCE</scope>
</reference>
<comment type="catalytic activity">
    <reaction evidence="1 16">
        <text>a 1,2-diacyl-sn-glycero-3-phosphocholine + H2O = a 1-acyl-sn-glycero-3-phosphocholine + a fatty acid + H(+)</text>
        <dbReference type="Rhea" id="RHEA:15801"/>
        <dbReference type="ChEBI" id="CHEBI:15377"/>
        <dbReference type="ChEBI" id="CHEBI:15378"/>
        <dbReference type="ChEBI" id="CHEBI:28868"/>
        <dbReference type="ChEBI" id="CHEBI:57643"/>
        <dbReference type="ChEBI" id="CHEBI:58168"/>
        <dbReference type="EC" id="3.1.1.4"/>
    </reaction>
</comment>
<protein>
    <recommendedName>
        <fullName evidence="4 16">Phospholipase A2</fullName>
        <ecNumber evidence="4 16">3.1.1.4</ecNumber>
    </recommendedName>
</protein>
<evidence type="ECO:0000256" key="9">
    <source>
        <dbReference type="ARBA" id="ARBA00022963"/>
    </source>
</evidence>
<dbReference type="EC" id="3.1.1.4" evidence="4 16"/>
<feature type="active site" evidence="13">
    <location>
        <position position="170"/>
    </location>
</feature>
<dbReference type="CDD" id="cd00125">
    <property type="entry name" value="PLA2c"/>
    <property type="match status" value="1"/>
</dbReference>
<dbReference type="EMBL" id="JABXBU010000015">
    <property type="protein sequence ID" value="KAF8786928.1"/>
    <property type="molecule type" value="Genomic_DNA"/>
</dbReference>
<keyword evidence="10 16" id="KW-0443">Lipid metabolism</keyword>
<evidence type="ECO:0000256" key="6">
    <source>
        <dbReference type="ARBA" id="ARBA00022723"/>
    </source>
</evidence>
<dbReference type="PANTHER" id="PTHR11716:SF47">
    <property type="entry name" value="PHOSPHOLIPASE A2-ALPHA"/>
    <property type="match status" value="1"/>
</dbReference>
<dbReference type="InterPro" id="IPR033113">
    <property type="entry name" value="PLA2_histidine"/>
</dbReference>
<evidence type="ECO:0000313" key="18">
    <source>
        <dbReference type="EMBL" id="KAF8786928.1"/>
    </source>
</evidence>
<evidence type="ECO:0000256" key="12">
    <source>
        <dbReference type="ARBA" id="ARBA00023157"/>
    </source>
</evidence>
<feature type="disulfide bond" evidence="15">
    <location>
        <begin position="130"/>
        <end position="162"/>
    </location>
</feature>
<dbReference type="PROSITE" id="PS00118">
    <property type="entry name" value="PA2_HIS"/>
    <property type="match status" value="1"/>
</dbReference>
<comment type="similarity">
    <text evidence="3">Belongs to the phospholipase A2 family. Group III subfamily.</text>
</comment>
<feature type="binding site" evidence="14">
    <location>
        <position position="100"/>
    </location>
    <ligand>
        <name>Ca(2+)</name>
        <dbReference type="ChEBI" id="CHEBI:29108"/>
    </ligand>
</feature>
<proteinExistence type="inferred from homology"/>
<dbReference type="Gene3D" id="1.20.90.10">
    <property type="entry name" value="Phospholipase A2 domain"/>
    <property type="match status" value="1"/>
</dbReference>
<dbReference type="GO" id="GO:0050482">
    <property type="term" value="P:arachidonate secretion"/>
    <property type="evidence" value="ECO:0007669"/>
    <property type="project" value="InterPro"/>
</dbReference>
<evidence type="ECO:0000256" key="15">
    <source>
        <dbReference type="PIRSR" id="PIRSR601211-3"/>
    </source>
</evidence>
<dbReference type="GO" id="GO:0004623">
    <property type="term" value="F:phospholipase A2 activity"/>
    <property type="evidence" value="ECO:0007669"/>
    <property type="project" value="UniProtKB-EC"/>
</dbReference>
<feature type="disulfide bond" evidence="15">
    <location>
        <begin position="114"/>
        <end position="176"/>
    </location>
</feature>
<sequence>MLECALSLSRGIPRINIDDAKKNSTQAQYLFTCKGRGGMSSSASMIVVLCLGLFLTVGDAALQKGSSIRQRRSLMNLSSMVSDVTGRQSTDFVSYGNYCGLGGSGQPVDPIDECCQIHDLCYNLSSKGACRSLGEKGVYQVNYQWSKAKDGLAVCDNDQDTCKTTICMCDAMLTNCLKNNLEFYNNENLHKLSLFELLQEANYVSEP</sequence>
<evidence type="ECO:0000256" key="11">
    <source>
        <dbReference type="ARBA" id="ARBA00023145"/>
    </source>
</evidence>
<dbReference type="GO" id="GO:0005576">
    <property type="term" value="C:extracellular region"/>
    <property type="evidence" value="ECO:0007669"/>
    <property type="project" value="UniProtKB-SubCell"/>
</dbReference>
<dbReference type="PRINTS" id="PR00389">
    <property type="entry name" value="PHPHLIPASEA2"/>
</dbReference>
<dbReference type="OMA" id="CKTTICM"/>
<gene>
    <name evidence="18" type="ORF">HNY73_008577</name>
</gene>
<dbReference type="GO" id="GO:0016042">
    <property type="term" value="P:lipid catabolic process"/>
    <property type="evidence" value="ECO:0007669"/>
    <property type="project" value="UniProtKB-KW"/>
</dbReference>